<dbReference type="Proteomes" id="UP000290289">
    <property type="component" value="Chromosome 2"/>
</dbReference>
<proteinExistence type="predicted"/>
<accession>A0A498KHE4</accession>
<protein>
    <recommendedName>
        <fullName evidence="2">BRCT domain-containing protein</fullName>
    </recommendedName>
</protein>
<dbReference type="PROSITE" id="PS50172">
    <property type="entry name" value="BRCT"/>
    <property type="match status" value="2"/>
</dbReference>
<evidence type="ECO:0000256" key="1">
    <source>
        <dbReference type="SAM" id="MobiDB-lite"/>
    </source>
</evidence>
<dbReference type="Gene3D" id="3.40.50.10190">
    <property type="entry name" value="BRCT domain"/>
    <property type="match status" value="2"/>
</dbReference>
<dbReference type="Gene3D" id="3.30.200.20">
    <property type="entry name" value="Phosphorylase Kinase, domain 1"/>
    <property type="match status" value="1"/>
</dbReference>
<dbReference type="InterPro" id="IPR001357">
    <property type="entry name" value="BRCT_dom"/>
</dbReference>
<dbReference type="SUPFAM" id="SSF52113">
    <property type="entry name" value="BRCT domain"/>
    <property type="match status" value="2"/>
</dbReference>
<dbReference type="GO" id="GO:0000077">
    <property type="term" value="P:DNA damage checkpoint signaling"/>
    <property type="evidence" value="ECO:0007669"/>
    <property type="project" value="TreeGrafter"/>
</dbReference>
<feature type="compositionally biased region" description="Basic residues" evidence="1">
    <location>
        <begin position="1"/>
        <end position="10"/>
    </location>
</feature>
<dbReference type="InterPro" id="IPR036420">
    <property type="entry name" value="BRCT_dom_sf"/>
</dbReference>
<dbReference type="InterPro" id="IPR047252">
    <property type="entry name" value="TP53BP1-like"/>
</dbReference>
<keyword evidence="4" id="KW-1185">Reference proteome</keyword>
<name>A0A498KHE4_MALDO</name>
<dbReference type="EMBL" id="RDQH01000328">
    <property type="protein sequence ID" value="RXI05175.1"/>
    <property type="molecule type" value="Genomic_DNA"/>
</dbReference>
<dbReference type="SMART" id="SM00292">
    <property type="entry name" value="BRCT"/>
    <property type="match status" value="2"/>
</dbReference>
<dbReference type="CDD" id="cd05157">
    <property type="entry name" value="ETNK_euk"/>
    <property type="match status" value="1"/>
</dbReference>
<feature type="domain" description="BRCT" evidence="2">
    <location>
        <begin position="1568"/>
        <end position="1662"/>
    </location>
</feature>
<feature type="compositionally biased region" description="Polar residues" evidence="1">
    <location>
        <begin position="1272"/>
        <end position="1284"/>
    </location>
</feature>
<dbReference type="GO" id="GO:0042393">
    <property type="term" value="F:histone binding"/>
    <property type="evidence" value="ECO:0007669"/>
    <property type="project" value="TreeGrafter"/>
</dbReference>
<feature type="region of interest" description="Disordered" evidence="1">
    <location>
        <begin position="762"/>
        <end position="794"/>
    </location>
</feature>
<dbReference type="STRING" id="3750.A0A498KHE4"/>
<dbReference type="PANTHER" id="PTHR15321">
    <property type="entry name" value="TUMOR SUPPRESSOR P53-BINDING PROTEIN 1"/>
    <property type="match status" value="1"/>
</dbReference>
<organism evidence="3 4">
    <name type="scientific">Malus domestica</name>
    <name type="common">Apple</name>
    <name type="synonym">Pyrus malus</name>
    <dbReference type="NCBI Taxonomy" id="3750"/>
    <lineage>
        <taxon>Eukaryota</taxon>
        <taxon>Viridiplantae</taxon>
        <taxon>Streptophyta</taxon>
        <taxon>Embryophyta</taxon>
        <taxon>Tracheophyta</taxon>
        <taxon>Spermatophyta</taxon>
        <taxon>Magnoliopsida</taxon>
        <taxon>eudicotyledons</taxon>
        <taxon>Gunneridae</taxon>
        <taxon>Pentapetalae</taxon>
        <taxon>rosids</taxon>
        <taxon>fabids</taxon>
        <taxon>Rosales</taxon>
        <taxon>Rosaceae</taxon>
        <taxon>Amygdaloideae</taxon>
        <taxon>Maleae</taxon>
        <taxon>Malus</taxon>
    </lineage>
</organism>
<dbReference type="InterPro" id="IPR011009">
    <property type="entry name" value="Kinase-like_dom_sf"/>
</dbReference>
<dbReference type="Pfam" id="PF01633">
    <property type="entry name" value="Choline_kinase"/>
    <property type="match status" value="1"/>
</dbReference>
<evidence type="ECO:0000259" key="2">
    <source>
        <dbReference type="PROSITE" id="PS50172"/>
    </source>
</evidence>
<feature type="region of interest" description="Disordered" evidence="1">
    <location>
        <begin position="1"/>
        <end position="34"/>
    </location>
</feature>
<sequence>MAQFKNHLKPKSNGPNSSANPLKSQNITNKTTTVPSRFRSTALPFLPEIARPRAHLPCPLLVRSSSSASFRSGGSVLLSREDRIPAEAREILQSMASQWEDVVDSKALQVIPLKGAMTNEVFQIKWPSRTGELSHKVLVRIYGEGVEVFFDRDNEIRTFEHMSKNGQGPRLLGRFPNGRIEEFIHARTLSACDLRDPDISALIASKLKEFHELDMPGPKVVTLWDRLRNWLSTAKRLSTPEEANSFQLDSIEKEIPLLEKELSGPHQRIGFCHNDLQYGNIMLEEESKSITVIDYEYASYNAVAFDIANHFCEMAADYHTDTPHILDYSKYPGNQPTESEVEQLVQDVENYTLASHLFWGLWGIISEHVNEIDFDYMEYARQRFHQYWISRPKLLGSVGSPPNLVTDAAAQALIAAANTFTCTFPTQQRSFFFSRKLHKANHLTVVRASTEDADCNVEECAPDKEVGKVSVEWLAGEKTKISGTFPPRNRGWTGYVEKDTAGQTNIYSVEPAVYVAESVISSGTAGSSADGAENTAAIAAGIALIAVAAASSILLQVGKNSPPVVQKVDYSGPSLSYYINKFKPETIEALAPSVVESSQPEPSQIQVESEIQPEPSASEDLAWLPGWLQQHQKEQLDECTNELKGTNLELASKDLRNFQGNTSEGKDANTFSREEVGYKSCHLFLSGEDNSAVSFASSPGNVLHFHLHLSSNGYSQCSPLQPLDASQNHIESNTVLSVQLNNTSVGSELKSHSKIGLNVGEINSLPPKSIEKPREDTVPPCPSNNKKSASHSGEKLDTRYLKAADISDAVELSIAASEALVINEIMGSGLPSDVLPTAVVLEAALQVKKARLEWLDDSLDGPAEETENCDSLSDLDDFTMADVYKDVGLSQSIPSDECACDSAISQVKETPLSGILYECVNLSDSSELRAQCVKFDDIPMQKELGQNLVMDLKSRENFHPESVNYEREQFHDKLVLGSNISVARYDPSALKNSDGFVMKQTVGSMVDVASFQHQNNVNFRPQAWDSGNSKGEDTVSYLASNRFRSRWLGGWTGQDASATPELKQNTKSVMKCFAGETSFFSESADIAPDVNSFVQVHDTKFYRTSQSSIAFSGLHDEDNNGIMLSQDVVTSSSLSPVDPLCSVVPCSISSENASLTLAHNQKDKENHNEECFRPTLELAVENSHTSSNPIIKFPHEDGPSMPIINGERSPVTVRRQMISLRTYSTLLPNLVSIFDGGSFYRDQSFELELDQRLNPLNKDVPCNRSSDKRSYNESLPSNTVSSYSAGRDDEGNSETTLDANPVGTLKNQKRSYHETEGNGNELPIQALKKRRQPLIFNHRSRFRIQASKPLMNNSTVEKHLKLDLLPENVVKLQQNEELQTIQSECKNFLDRDVLVKKRVHFCEADIAVQLNKNLQKLDSSTKYCSNARVSKRWKHPKFRSHERSSCTNCHLKSGKRLLFHGFSSQKEKDIEREIWKHGGIVLSDIPSPNLRAKRSVRSNGYHLPVILCMKKLQTTKFLYGCAVNSLILKVDWLTNSISAGCILPPEKYMILPNRADAEHIIIGEPFHNCEYVFEKVGIMLHGKHSFYSKLAKIIKHGGGKVFKTLQWLVHSLDKEKVTLGAIVAEDESRTSRHLRQCASEQRIAVMPASWIIKSLYLGKLLPSPDNGHPALPTIKISEIPVSAKVSEDDTHMAIPKLATAHM</sequence>
<feature type="domain" description="BRCT" evidence="2">
    <location>
        <begin position="1454"/>
        <end position="1550"/>
    </location>
</feature>
<dbReference type="SUPFAM" id="SSF56112">
    <property type="entry name" value="Protein kinase-like (PK-like)"/>
    <property type="match status" value="1"/>
</dbReference>
<dbReference type="GO" id="GO:0005634">
    <property type="term" value="C:nucleus"/>
    <property type="evidence" value="ECO:0007669"/>
    <property type="project" value="TreeGrafter"/>
</dbReference>
<dbReference type="PANTHER" id="PTHR15321:SF3">
    <property type="entry name" value="TP53-BINDING PROTEIN 1"/>
    <property type="match status" value="1"/>
</dbReference>
<feature type="region of interest" description="Disordered" evidence="1">
    <location>
        <begin position="1256"/>
        <end position="1324"/>
    </location>
</feature>
<dbReference type="GO" id="GO:0045944">
    <property type="term" value="P:positive regulation of transcription by RNA polymerase II"/>
    <property type="evidence" value="ECO:0007669"/>
    <property type="project" value="TreeGrafter"/>
</dbReference>
<comment type="caution">
    <text evidence="3">The sequence shown here is derived from an EMBL/GenBank/DDBJ whole genome shotgun (WGS) entry which is preliminary data.</text>
</comment>
<evidence type="ECO:0000313" key="4">
    <source>
        <dbReference type="Proteomes" id="UP000290289"/>
    </source>
</evidence>
<evidence type="ECO:0000313" key="3">
    <source>
        <dbReference type="EMBL" id="RXI05175.1"/>
    </source>
</evidence>
<dbReference type="Pfam" id="PF18428">
    <property type="entry name" value="BRCT_3"/>
    <property type="match status" value="1"/>
</dbReference>
<reference evidence="3 4" key="1">
    <citation type="submission" date="2018-10" db="EMBL/GenBank/DDBJ databases">
        <title>A high-quality apple genome assembly.</title>
        <authorList>
            <person name="Hu J."/>
        </authorList>
    </citation>
    <scope>NUCLEOTIDE SEQUENCE [LARGE SCALE GENOMIC DNA]</scope>
    <source>
        <strain evidence="4">cv. HFTH1</strain>
        <tissue evidence="3">Young leaf</tissue>
    </source>
</reference>
<feature type="compositionally biased region" description="Polar residues" evidence="1">
    <location>
        <begin position="13"/>
        <end position="34"/>
    </location>
</feature>
<gene>
    <name evidence="3" type="ORF">DVH24_006432</name>
</gene>
<dbReference type="Gene3D" id="3.90.1200.10">
    <property type="match status" value="1"/>
</dbReference>